<evidence type="ECO:0000313" key="2">
    <source>
        <dbReference type="Proteomes" id="UP000299102"/>
    </source>
</evidence>
<accession>A0A4C1T6Y8</accession>
<gene>
    <name evidence="1" type="ORF">EVAR_77585_1</name>
</gene>
<proteinExistence type="predicted"/>
<dbReference type="EMBL" id="BGZK01000039">
    <property type="protein sequence ID" value="GBP10182.1"/>
    <property type="molecule type" value="Genomic_DNA"/>
</dbReference>
<evidence type="ECO:0008006" key="3">
    <source>
        <dbReference type="Google" id="ProtNLM"/>
    </source>
</evidence>
<protein>
    <recommendedName>
        <fullName evidence="3">Reverse transcriptase domain-containing protein</fullName>
    </recommendedName>
</protein>
<keyword evidence="2" id="KW-1185">Reference proteome</keyword>
<comment type="caution">
    <text evidence="1">The sequence shown here is derived from an EMBL/GenBank/DDBJ whole genome shotgun (WGS) entry which is preliminary data.</text>
</comment>
<dbReference type="Proteomes" id="UP000299102">
    <property type="component" value="Unassembled WGS sequence"/>
</dbReference>
<dbReference type="AlphaFoldDB" id="A0A4C1T6Y8"/>
<name>A0A4C1T6Y8_EUMVA</name>
<dbReference type="OrthoDB" id="10014409at2759"/>
<sequence>MDELSVKCLLYANDKVILAPSKCELQEMAKARLNVIYLQKVRKFVYLDSLFIAKRIAVYYFPVINQINCFIKYTDFRSRLHPRGPNSKREASRVYSGYCVRVDQVPYKYAPSSLFKTKAGPSLGSRLEEKTLVKPSWRFMVVEQVESRQWVTVQRMKLCRPELPADDAVRFSRVSILRHCNVSVANFTSAEFHALYCTCCMSFYVASDRL</sequence>
<evidence type="ECO:0000313" key="1">
    <source>
        <dbReference type="EMBL" id="GBP10182.1"/>
    </source>
</evidence>
<organism evidence="1 2">
    <name type="scientific">Eumeta variegata</name>
    <name type="common">Bagworm moth</name>
    <name type="synonym">Eumeta japonica</name>
    <dbReference type="NCBI Taxonomy" id="151549"/>
    <lineage>
        <taxon>Eukaryota</taxon>
        <taxon>Metazoa</taxon>
        <taxon>Ecdysozoa</taxon>
        <taxon>Arthropoda</taxon>
        <taxon>Hexapoda</taxon>
        <taxon>Insecta</taxon>
        <taxon>Pterygota</taxon>
        <taxon>Neoptera</taxon>
        <taxon>Endopterygota</taxon>
        <taxon>Lepidoptera</taxon>
        <taxon>Glossata</taxon>
        <taxon>Ditrysia</taxon>
        <taxon>Tineoidea</taxon>
        <taxon>Psychidae</taxon>
        <taxon>Oiketicinae</taxon>
        <taxon>Eumeta</taxon>
    </lineage>
</organism>
<reference evidence="1 2" key="1">
    <citation type="journal article" date="2019" name="Commun. Biol.">
        <title>The bagworm genome reveals a unique fibroin gene that provides high tensile strength.</title>
        <authorList>
            <person name="Kono N."/>
            <person name="Nakamura H."/>
            <person name="Ohtoshi R."/>
            <person name="Tomita M."/>
            <person name="Numata K."/>
            <person name="Arakawa K."/>
        </authorList>
    </citation>
    <scope>NUCLEOTIDE SEQUENCE [LARGE SCALE GENOMIC DNA]</scope>
</reference>